<reference evidence="4" key="1">
    <citation type="journal article" date="2015" name="BMC Genomics">
        <title>Genomic and transcriptomic analysis of the endophytic fungus Pestalotiopsis fici reveals its lifestyle and high potential for synthesis of natural products.</title>
        <authorList>
            <person name="Wang X."/>
            <person name="Zhang X."/>
            <person name="Liu L."/>
            <person name="Xiang M."/>
            <person name="Wang W."/>
            <person name="Sun X."/>
            <person name="Che Y."/>
            <person name="Guo L."/>
            <person name="Liu G."/>
            <person name="Guo L."/>
            <person name="Wang C."/>
            <person name="Yin W.B."/>
            <person name="Stadler M."/>
            <person name="Zhang X."/>
            <person name="Liu X."/>
        </authorList>
    </citation>
    <scope>NUCLEOTIDE SEQUENCE [LARGE SCALE GENOMIC DNA]</scope>
    <source>
        <strain evidence="4">W106-1 / CGMCC3.15140</strain>
    </source>
</reference>
<name>W3XFY8_PESFW</name>
<dbReference type="PANTHER" id="PTHR48081:SF8">
    <property type="entry name" value="ALPHA_BETA HYDROLASE FOLD-3 DOMAIN-CONTAINING PROTEIN-RELATED"/>
    <property type="match status" value="1"/>
</dbReference>
<dbReference type="InterPro" id="IPR029058">
    <property type="entry name" value="AB_hydrolase_fold"/>
</dbReference>
<dbReference type="OMA" id="YIFPEFA"/>
<dbReference type="AlphaFoldDB" id="W3XFY8"/>
<evidence type="ECO:0000259" key="2">
    <source>
        <dbReference type="Pfam" id="PF07859"/>
    </source>
</evidence>
<proteinExistence type="predicted"/>
<dbReference type="InParanoid" id="W3XFY8"/>
<dbReference type="PANTHER" id="PTHR48081">
    <property type="entry name" value="AB HYDROLASE SUPERFAMILY PROTEIN C4A8.06C"/>
    <property type="match status" value="1"/>
</dbReference>
<protein>
    <recommendedName>
        <fullName evidence="2">Alpha/beta hydrolase fold-3 domain-containing protein</fullName>
    </recommendedName>
</protein>
<dbReference type="eggNOG" id="KOG1515">
    <property type="taxonomic scope" value="Eukaryota"/>
</dbReference>
<dbReference type="InterPro" id="IPR013094">
    <property type="entry name" value="AB_hydrolase_3"/>
</dbReference>
<dbReference type="KEGG" id="pfy:PFICI_02352"/>
<dbReference type="GeneID" id="19267365"/>
<feature type="domain" description="Alpha/beta hydrolase fold-3" evidence="2">
    <location>
        <begin position="91"/>
        <end position="313"/>
    </location>
</feature>
<gene>
    <name evidence="3" type="ORF">PFICI_02352</name>
</gene>
<dbReference type="GO" id="GO:0016787">
    <property type="term" value="F:hydrolase activity"/>
    <property type="evidence" value="ECO:0007669"/>
    <property type="project" value="UniProtKB-KW"/>
</dbReference>
<dbReference type="Pfam" id="PF07859">
    <property type="entry name" value="Abhydrolase_3"/>
    <property type="match status" value="1"/>
</dbReference>
<accession>W3XFY8</accession>
<dbReference type="EMBL" id="KI912110">
    <property type="protein sequence ID" value="ETS84327.1"/>
    <property type="molecule type" value="Genomic_DNA"/>
</dbReference>
<dbReference type="STRING" id="1229662.W3XFY8"/>
<dbReference type="RefSeq" id="XP_007829124.1">
    <property type="nucleotide sequence ID" value="XM_007830933.1"/>
</dbReference>
<dbReference type="OrthoDB" id="408631at2759"/>
<dbReference type="SUPFAM" id="SSF53474">
    <property type="entry name" value="alpha/beta-Hydrolases"/>
    <property type="match status" value="1"/>
</dbReference>
<dbReference type="Proteomes" id="UP000030651">
    <property type="component" value="Unassembled WGS sequence"/>
</dbReference>
<evidence type="ECO:0000256" key="1">
    <source>
        <dbReference type="ARBA" id="ARBA00022801"/>
    </source>
</evidence>
<organism evidence="3 4">
    <name type="scientific">Pestalotiopsis fici (strain W106-1 / CGMCC3.15140)</name>
    <dbReference type="NCBI Taxonomy" id="1229662"/>
    <lineage>
        <taxon>Eukaryota</taxon>
        <taxon>Fungi</taxon>
        <taxon>Dikarya</taxon>
        <taxon>Ascomycota</taxon>
        <taxon>Pezizomycotina</taxon>
        <taxon>Sordariomycetes</taxon>
        <taxon>Xylariomycetidae</taxon>
        <taxon>Amphisphaeriales</taxon>
        <taxon>Sporocadaceae</taxon>
        <taxon>Pestalotiopsis</taxon>
    </lineage>
</organism>
<evidence type="ECO:0000313" key="4">
    <source>
        <dbReference type="Proteomes" id="UP000030651"/>
    </source>
</evidence>
<evidence type="ECO:0000313" key="3">
    <source>
        <dbReference type="EMBL" id="ETS84327.1"/>
    </source>
</evidence>
<dbReference type="Gene3D" id="3.40.50.1820">
    <property type="entry name" value="alpha/beta hydrolase"/>
    <property type="match status" value="1"/>
</dbReference>
<keyword evidence="1" id="KW-0378">Hydrolase</keyword>
<dbReference type="InterPro" id="IPR050300">
    <property type="entry name" value="GDXG_lipolytic_enzyme"/>
</dbReference>
<dbReference type="HOGENOM" id="CLU_012494_6_3_1"/>
<sequence>MCDFSVYGTPSPEWIAGASNLPSFLPQVESIVEWRKIFNAQREATVAEEFKSVKTQVRIQDYSIPTRDGSSIGARCYWPINAEPGKSLPVYMHLLGGGFIFGSLATEDAICARIAINTQIIVLSIEARHTPEHSYPTAWNDTNDAFDWLHDHIEELGGNAHQVIIGGQSSGGQLAASLVLKRNLDSSSERPAIAGQLLMVPCLVSMSCYEPQLAKLKSKDISSYEQNRFAPLAPLTVCRFFEELLEIDDPQVDDIELNPGNATPDQVQGLPPTMFLITGWDPMRDEGLLYAKMLVEAGVPVDIHMFPGLPHNFRRVLNNVPESARWDRTIERGIQWLLSNPMATGMFEIKEK</sequence>
<keyword evidence="4" id="KW-1185">Reference proteome</keyword>